<organism evidence="1 2">
    <name type="scientific">Vermiconidia calcicola</name>
    <dbReference type="NCBI Taxonomy" id="1690605"/>
    <lineage>
        <taxon>Eukaryota</taxon>
        <taxon>Fungi</taxon>
        <taxon>Dikarya</taxon>
        <taxon>Ascomycota</taxon>
        <taxon>Pezizomycotina</taxon>
        <taxon>Dothideomycetes</taxon>
        <taxon>Dothideomycetidae</taxon>
        <taxon>Mycosphaerellales</taxon>
        <taxon>Extremaceae</taxon>
        <taxon>Vermiconidia</taxon>
    </lineage>
</organism>
<evidence type="ECO:0000313" key="1">
    <source>
        <dbReference type="EMBL" id="KAK3723673.1"/>
    </source>
</evidence>
<sequence>MATTVGRVFFGLNVARSLTAGHTTHSLAGILHATLPRPGWAAASRRLSQSSALLATPATWDYASRRLCPVAGVVSAKKKGKKEKKEVPTKLVVREGAVPWYGIGSSKV</sequence>
<keyword evidence="2" id="KW-1185">Reference proteome</keyword>
<protein>
    <submittedName>
        <fullName evidence="1">Uncharacterized protein</fullName>
    </submittedName>
</protein>
<dbReference type="Proteomes" id="UP001281147">
    <property type="component" value="Unassembled WGS sequence"/>
</dbReference>
<proteinExistence type="predicted"/>
<evidence type="ECO:0000313" key="2">
    <source>
        <dbReference type="Proteomes" id="UP001281147"/>
    </source>
</evidence>
<accession>A0ACC3NVL9</accession>
<comment type="caution">
    <text evidence="1">The sequence shown here is derived from an EMBL/GenBank/DDBJ whole genome shotgun (WGS) entry which is preliminary data.</text>
</comment>
<dbReference type="EMBL" id="JAUTXU010000008">
    <property type="protein sequence ID" value="KAK3723673.1"/>
    <property type="molecule type" value="Genomic_DNA"/>
</dbReference>
<gene>
    <name evidence="1" type="ORF">LTR37_001554</name>
</gene>
<reference evidence="1" key="1">
    <citation type="submission" date="2023-07" db="EMBL/GenBank/DDBJ databases">
        <title>Black Yeasts Isolated from many extreme environments.</title>
        <authorList>
            <person name="Coleine C."/>
            <person name="Stajich J.E."/>
            <person name="Selbmann L."/>
        </authorList>
    </citation>
    <scope>NUCLEOTIDE SEQUENCE</scope>
    <source>
        <strain evidence="1">CCFEE 5714</strain>
    </source>
</reference>
<name>A0ACC3NVL9_9PEZI</name>